<evidence type="ECO:0000256" key="1">
    <source>
        <dbReference type="SAM" id="MobiDB-lite"/>
    </source>
</evidence>
<dbReference type="SMART" id="SM00198">
    <property type="entry name" value="SCP"/>
    <property type="match status" value="1"/>
</dbReference>
<evidence type="ECO:0000313" key="4">
    <source>
        <dbReference type="Proteomes" id="UP000507470"/>
    </source>
</evidence>
<dbReference type="InterPro" id="IPR001283">
    <property type="entry name" value="CRISP-related"/>
</dbReference>
<name>A0A6J8D897_MYTCO</name>
<dbReference type="AlphaFoldDB" id="A0A6J8D897"/>
<dbReference type="InterPro" id="IPR014044">
    <property type="entry name" value="CAP_dom"/>
</dbReference>
<organism evidence="3 4">
    <name type="scientific">Mytilus coruscus</name>
    <name type="common">Sea mussel</name>
    <dbReference type="NCBI Taxonomy" id="42192"/>
    <lineage>
        <taxon>Eukaryota</taxon>
        <taxon>Metazoa</taxon>
        <taxon>Spiralia</taxon>
        <taxon>Lophotrochozoa</taxon>
        <taxon>Mollusca</taxon>
        <taxon>Bivalvia</taxon>
        <taxon>Autobranchia</taxon>
        <taxon>Pteriomorphia</taxon>
        <taxon>Mytilida</taxon>
        <taxon>Mytiloidea</taxon>
        <taxon>Mytilidae</taxon>
        <taxon>Mytilinae</taxon>
        <taxon>Mytilus</taxon>
    </lineage>
</organism>
<dbReference type="EMBL" id="CACVKT020006875">
    <property type="protein sequence ID" value="CAC5403887.1"/>
    <property type="molecule type" value="Genomic_DNA"/>
</dbReference>
<feature type="domain" description="SCP" evidence="2">
    <location>
        <begin position="58"/>
        <end position="199"/>
    </location>
</feature>
<dbReference type="Gene3D" id="3.40.33.10">
    <property type="entry name" value="CAP"/>
    <property type="match status" value="1"/>
</dbReference>
<dbReference type="Proteomes" id="UP000507470">
    <property type="component" value="Unassembled WGS sequence"/>
</dbReference>
<dbReference type="InterPro" id="IPR034113">
    <property type="entry name" value="SCP_GAPR1-like"/>
</dbReference>
<dbReference type="InterPro" id="IPR035940">
    <property type="entry name" value="CAP_sf"/>
</dbReference>
<dbReference type="FunFam" id="3.40.33.10:FF:000002">
    <property type="entry name" value="Golgi-associated plant pathogenesis-related protein 1"/>
    <property type="match status" value="1"/>
</dbReference>
<accession>A0A6J8D897</accession>
<dbReference type="OrthoDB" id="337038at2759"/>
<feature type="region of interest" description="Disordered" evidence="1">
    <location>
        <begin position="1"/>
        <end position="55"/>
    </location>
</feature>
<dbReference type="PANTHER" id="PTHR10334">
    <property type="entry name" value="CYSTEINE-RICH SECRETORY PROTEIN-RELATED"/>
    <property type="match status" value="1"/>
</dbReference>
<sequence length="209" mass="22945">MGCGSSSGVDAQKTETETQQTTTTASPRNAESQPKAASDTQAAAKSSNNQNSNEMESSFIDDAVKAHNEFRDMHGSPHITHAQDLTDYSQKWAEHLAKTGNFEHSKCDLKGESIGENLAMMGGSGLSNKKARDYVKMWYDEIKDYHYYGANPDMDQFMKFGHFTQLVWKEAKQIGIGIATGKGQCVVVCNYRPAGNMMGDFADNVPKAL</sequence>
<keyword evidence="4" id="KW-1185">Reference proteome</keyword>
<dbReference type="Pfam" id="PF00188">
    <property type="entry name" value="CAP"/>
    <property type="match status" value="1"/>
</dbReference>
<dbReference type="CDD" id="cd05382">
    <property type="entry name" value="CAP_GAPR1-like"/>
    <property type="match status" value="1"/>
</dbReference>
<dbReference type="SUPFAM" id="SSF55797">
    <property type="entry name" value="PR-1-like"/>
    <property type="match status" value="1"/>
</dbReference>
<reference evidence="3 4" key="1">
    <citation type="submission" date="2020-06" db="EMBL/GenBank/DDBJ databases">
        <authorList>
            <person name="Li R."/>
            <person name="Bekaert M."/>
        </authorList>
    </citation>
    <scope>NUCLEOTIDE SEQUENCE [LARGE SCALE GENOMIC DNA]</scope>
    <source>
        <strain evidence="4">wild</strain>
    </source>
</reference>
<evidence type="ECO:0000259" key="2">
    <source>
        <dbReference type="SMART" id="SM00198"/>
    </source>
</evidence>
<evidence type="ECO:0000313" key="3">
    <source>
        <dbReference type="EMBL" id="CAC5403887.1"/>
    </source>
</evidence>
<protein>
    <recommendedName>
        <fullName evidence="2">SCP domain-containing protein</fullName>
    </recommendedName>
</protein>
<dbReference type="PRINTS" id="PR00837">
    <property type="entry name" value="V5TPXLIKE"/>
</dbReference>
<gene>
    <name evidence="3" type="ORF">MCOR_37738</name>
</gene>
<feature type="compositionally biased region" description="Low complexity" evidence="1">
    <location>
        <begin position="41"/>
        <end position="55"/>
    </location>
</feature>
<proteinExistence type="predicted"/>